<dbReference type="EMBL" id="LT629776">
    <property type="protein sequence ID" value="SDS12610.1"/>
    <property type="molecule type" value="Genomic_DNA"/>
</dbReference>
<dbReference type="Proteomes" id="UP000185663">
    <property type="component" value="Chromosome I"/>
</dbReference>
<feature type="region of interest" description="Disordered" evidence="1">
    <location>
        <begin position="150"/>
        <end position="172"/>
    </location>
</feature>
<evidence type="ECO:0000313" key="3">
    <source>
        <dbReference type="EMBL" id="SDS12610.1"/>
    </source>
</evidence>
<dbReference type="STRING" id="545619.SAMN04489860_0856"/>
<keyword evidence="2" id="KW-1133">Transmembrane helix</keyword>
<dbReference type="RefSeq" id="WP_083371715.1">
    <property type="nucleotide sequence ID" value="NZ_LT629776.1"/>
</dbReference>
<accession>A0A1H1PNC5</accession>
<reference evidence="3 4" key="1">
    <citation type="submission" date="2016-10" db="EMBL/GenBank/DDBJ databases">
        <authorList>
            <person name="de Groot N.N."/>
        </authorList>
    </citation>
    <scope>NUCLEOTIDE SEQUENCE [LARGE SCALE GENOMIC DNA]</scope>
    <source>
        <strain evidence="3 4">DSM 22126</strain>
    </source>
</reference>
<name>A0A1H1PNC5_9CELL</name>
<feature type="transmembrane region" description="Helical" evidence="2">
    <location>
        <begin position="12"/>
        <end position="35"/>
    </location>
</feature>
<evidence type="ECO:0000256" key="1">
    <source>
        <dbReference type="SAM" id="MobiDB-lite"/>
    </source>
</evidence>
<evidence type="ECO:0000313" key="4">
    <source>
        <dbReference type="Proteomes" id="UP000185663"/>
    </source>
</evidence>
<sequence length="271" mass="28137">MSSSRTAGGSVLRVVGIGLGALLVLAVVLVGWLFYEVSVPDDGDRVAEQQAEATAEQIAEDLEPRYADPLGAENLAAQVVADGPDGVTVLGWDGDSGSDEGAAVEVAIRAEVRGSSGEFFDPGVSAGTSLTCWRFTVHAYEHDAEATRDEIDCPDDLGGAPAPEPTPLPSLDPNAEATVLAALDALPDDATPATAEAALREAFPEFVDVRADQGSDVLVATVGVLRARDCIVGVRHVGESAWRFSGFDRIQLEPGEGGCDPGLYLAPITTH</sequence>
<dbReference type="OrthoDB" id="5143448at2"/>
<dbReference type="AlphaFoldDB" id="A0A1H1PNC5"/>
<protein>
    <submittedName>
        <fullName evidence="3">Uncharacterized protein</fullName>
    </submittedName>
</protein>
<evidence type="ECO:0000256" key="2">
    <source>
        <dbReference type="SAM" id="Phobius"/>
    </source>
</evidence>
<dbReference type="eggNOG" id="ENOG502ZTV0">
    <property type="taxonomic scope" value="Bacteria"/>
</dbReference>
<keyword evidence="2" id="KW-0812">Transmembrane</keyword>
<organism evidence="3 4">
    <name type="scientific">Paraoerskovia marina</name>
    <dbReference type="NCBI Taxonomy" id="545619"/>
    <lineage>
        <taxon>Bacteria</taxon>
        <taxon>Bacillati</taxon>
        <taxon>Actinomycetota</taxon>
        <taxon>Actinomycetes</taxon>
        <taxon>Micrococcales</taxon>
        <taxon>Cellulomonadaceae</taxon>
        <taxon>Paraoerskovia</taxon>
    </lineage>
</organism>
<keyword evidence="2" id="KW-0472">Membrane</keyword>
<gene>
    <name evidence="3" type="ORF">SAMN04489860_0856</name>
</gene>
<proteinExistence type="predicted"/>
<keyword evidence="4" id="KW-1185">Reference proteome</keyword>